<reference evidence="1 2" key="1">
    <citation type="submission" date="2019-12" db="EMBL/GenBank/DDBJ databases">
        <title>A genome sequence resource for the geographically widespread anthracnose pathogen Colletotrichum asianum.</title>
        <authorList>
            <person name="Meng Y."/>
        </authorList>
    </citation>
    <scope>NUCLEOTIDE SEQUENCE [LARGE SCALE GENOMIC DNA]</scope>
    <source>
        <strain evidence="1 2">ICMP 18580</strain>
    </source>
</reference>
<dbReference type="Proteomes" id="UP000434172">
    <property type="component" value="Unassembled WGS sequence"/>
</dbReference>
<dbReference type="AlphaFoldDB" id="A0A8H3W0F3"/>
<protein>
    <submittedName>
        <fullName evidence="1">Uncharacterized protein</fullName>
    </submittedName>
</protein>
<proteinExistence type="predicted"/>
<comment type="caution">
    <text evidence="1">The sequence shown here is derived from an EMBL/GenBank/DDBJ whole genome shotgun (WGS) entry which is preliminary data.</text>
</comment>
<evidence type="ECO:0000313" key="2">
    <source>
        <dbReference type="Proteomes" id="UP000434172"/>
    </source>
</evidence>
<organism evidence="1 2">
    <name type="scientific">Colletotrichum asianum</name>
    <dbReference type="NCBI Taxonomy" id="702518"/>
    <lineage>
        <taxon>Eukaryota</taxon>
        <taxon>Fungi</taxon>
        <taxon>Dikarya</taxon>
        <taxon>Ascomycota</taxon>
        <taxon>Pezizomycotina</taxon>
        <taxon>Sordariomycetes</taxon>
        <taxon>Hypocreomycetidae</taxon>
        <taxon>Glomerellales</taxon>
        <taxon>Glomerellaceae</taxon>
        <taxon>Colletotrichum</taxon>
        <taxon>Colletotrichum gloeosporioides species complex</taxon>
    </lineage>
</organism>
<accession>A0A8H3W0F3</accession>
<sequence length="92" mass="10114">MPPRKRRATEGTPASPEDRIAEALSAISEALDDIAAASPNLVGSVEDGRDAQSVVRDWVESHRQYADGLVCKCGKDVEMSYVFAKSRLFYVR</sequence>
<keyword evidence="2" id="KW-1185">Reference proteome</keyword>
<name>A0A8H3W0F3_9PEZI</name>
<evidence type="ECO:0000313" key="1">
    <source>
        <dbReference type="EMBL" id="KAF0316881.1"/>
    </source>
</evidence>
<dbReference type="EMBL" id="WOWK01000144">
    <property type="protein sequence ID" value="KAF0316881.1"/>
    <property type="molecule type" value="Genomic_DNA"/>
</dbReference>
<gene>
    <name evidence="1" type="ORF">GQ607_015894</name>
</gene>